<dbReference type="InterPro" id="IPR011009">
    <property type="entry name" value="Kinase-like_dom_sf"/>
</dbReference>
<evidence type="ECO:0000313" key="5">
    <source>
        <dbReference type="Proteomes" id="UP000299102"/>
    </source>
</evidence>
<proteinExistence type="predicted"/>
<dbReference type="InterPro" id="IPR000719">
    <property type="entry name" value="Prot_kinase_dom"/>
</dbReference>
<protein>
    <submittedName>
        <fullName evidence="4">Tyrosine-protein kinase Btk29A</fullName>
    </submittedName>
</protein>
<sequence length="166" mass="19055">MMKEGTMSEDDFIEEAKVMTKLQHPNLVQLYGVCSKHRPIYIVTEYMKHGSLLNYLRRHETTLIGNMGLLLDMCIQVSKGMAYLERHNYIHRDLAARNCLVGSGKCCESGRFRCAYVGSVHLRQNALRPPKEYWKLLNVFNAVMKNAGLMDLKIVHHSVCLKSNLL</sequence>
<keyword evidence="2" id="KW-0067">ATP-binding</keyword>
<dbReference type="STRING" id="151549.A0A4C1T2G0"/>
<dbReference type="OrthoDB" id="28230at2759"/>
<evidence type="ECO:0000256" key="2">
    <source>
        <dbReference type="ARBA" id="ARBA00022840"/>
    </source>
</evidence>
<dbReference type="InterPro" id="IPR050198">
    <property type="entry name" value="Non-receptor_tyrosine_kinases"/>
</dbReference>
<organism evidence="4 5">
    <name type="scientific">Eumeta variegata</name>
    <name type="common">Bagworm moth</name>
    <name type="synonym">Eumeta japonica</name>
    <dbReference type="NCBI Taxonomy" id="151549"/>
    <lineage>
        <taxon>Eukaryota</taxon>
        <taxon>Metazoa</taxon>
        <taxon>Ecdysozoa</taxon>
        <taxon>Arthropoda</taxon>
        <taxon>Hexapoda</taxon>
        <taxon>Insecta</taxon>
        <taxon>Pterygota</taxon>
        <taxon>Neoptera</taxon>
        <taxon>Endopterygota</taxon>
        <taxon>Lepidoptera</taxon>
        <taxon>Glossata</taxon>
        <taxon>Ditrysia</taxon>
        <taxon>Tineoidea</taxon>
        <taxon>Psychidae</taxon>
        <taxon>Oiketicinae</taxon>
        <taxon>Eumeta</taxon>
    </lineage>
</organism>
<name>A0A4C1T2G0_EUMVA</name>
<gene>
    <name evidence="4" type="primary">Btk29A</name>
    <name evidence="4" type="ORF">EVAR_70954_1</name>
</gene>
<dbReference type="GO" id="GO:0002009">
    <property type="term" value="P:morphogenesis of an epithelium"/>
    <property type="evidence" value="ECO:0007669"/>
    <property type="project" value="UniProtKB-ARBA"/>
</dbReference>
<evidence type="ECO:0000259" key="3">
    <source>
        <dbReference type="PROSITE" id="PS50011"/>
    </source>
</evidence>
<feature type="domain" description="Protein kinase" evidence="3">
    <location>
        <begin position="1"/>
        <end position="166"/>
    </location>
</feature>
<evidence type="ECO:0000313" key="4">
    <source>
        <dbReference type="EMBL" id="GBP08602.1"/>
    </source>
</evidence>
<dbReference type="GO" id="GO:0004713">
    <property type="term" value="F:protein tyrosine kinase activity"/>
    <property type="evidence" value="ECO:0007669"/>
    <property type="project" value="InterPro"/>
</dbReference>
<dbReference type="PRINTS" id="PR00109">
    <property type="entry name" value="TYRKINASE"/>
</dbReference>
<dbReference type="EMBL" id="BGZK01004373">
    <property type="protein sequence ID" value="GBP08602.1"/>
    <property type="molecule type" value="Genomic_DNA"/>
</dbReference>
<evidence type="ECO:0000256" key="1">
    <source>
        <dbReference type="ARBA" id="ARBA00022741"/>
    </source>
</evidence>
<dbReference type="PANTHER" id="PTHR24418">
    <property type="entry name" value="TYROSINE-PROTEIN KINASE"/>
    <property type="match status" value="1"/>
</dbReference>
<accession>A0A4C1T2G0</accession>
<dbReference type="InterPro" id="IPR001245">
    <property type="entry name" value="Ser-Thr/Tyr_kinase_cat_dom"/>
</dbReference>
<dbReference type="PROSITE" id="PS50011">
    <property type="entry name" value="PROTEIN_KINASE_DOM"/>
    <property type="match status" value="1"/>
</dbReference>
<keyword evidence="5" id="KW-1185">Reference proteome</keyword>
<dbReference type="Pfam" id="PF07714">
    <property type="entry name" value="PK_Tyr_Ser-Thr"/>
    <property type="match status" value="1"/>
</dbReference>
<dbReference type="Gene3D" id="1.10.510.10">
    <property type="entry name" value="Transferase(Phosphotransferase) domain 1"/>
    <property type="match status" value="1"/>
</dbReference>
<dbReference type="GO" id="GO:0005524">
    <property type="term" value="F:ATP binding"/>
    <property type="evidence" value="ECO:0007669"/>
    <property type="project" value="UniProtKB-KW"/>
</dbReference>
<keyword evidence="4" id="KW-0418">Kinase</keyword>
<comment type="caution">
    <text evidence="4">The sequence shown here is derived from an EMBL/GenBank/DDBJ whole genome shotgun (WGS) entry which is preliminary data.</text>
</comment>
<dbReference type="AlphaFoldDB" id="A0A4C1T2G0"/>
<keyword evidence="4" id="KW-0808">Transferase</keyword>
<keyword evidence="1" id="KW-0547">Nucleotide-binding</keyword>
<dbReference type="PROSITE" id="PS00109">
    <property type="entry name" value="PROTEIN_KINASE_TYR"/>
    <property type="match status" value="1"/>
</dbReference>
<dbReference type="SMART" id="SM00219">
    <property type="entry name" value="TyrKc"/>
    <property type="match status" value="1"/>
</dbReference>
<dbReference type="SUPFAM" id="SSF56112">
    <property type="entry name" value="Protein kinase-like (PK-like)"/>
    <property type="match status" value="1"/>
</dbReference>
<reference evidence="4 5" key="1">
    <citation type="journal article" date="2019" name="Commun. Biol.">
        <title>The bagworm genome reveals a unique fibroin gene that provides high tensile strength.</title>
        <authorList>
            <person name="Kono N."/>
            <person name="Nakamura H."/>
            <person name="Ohtoshi R."/>
            <person name="Tomita M."/>
            <person name="Numata K."/>
            <person name="Arakawa K."/>
        </authorList>
    </citation>
    <scope>NUCLEOTIDE SEQUENCE [LARGE SCALE GENOMIC DNA]</scope>
</reference>
<dbReference type="InterPro" id="IPR008266">
    <property type="entry name" value="Tyr_kinase_AS"/>
</dbReference>
<dbReference type="Proteomes" id="UP000299102">
    <property type="component" value="Unassembled WGS sequence"/>
</dbReference>
<dbReference type="InterPro" id="IPR020635">
    <property type="entry name" value="Tyr_kinase_cat_dom"/>
</dbReference>